<feature type="region of interest" description="Disordered" evidence="1">
    <location>
        <begin position="150"/>
        <end position="185"/>
    </location>
</feature>
<dbReference type="VEuPathDB" id="HostDB:ENSCPOG00000036327"/>
<name>A0A286XGC6_CAVPO</name>
<dbReference type="InParanoid" id="A0A286XGC6"/>
<gene>
    <name evidence="2" type="primary">CCDC194</name>
</gene>
<dbReference type="Bgee" id="ENSCPOG00000036327">
    <property type="expression patterns" value="Expressed in testis and 3 other cell types or tissues"/>
</dbReference>
<keyword evidence="3" id="KW-1185">Reference proteome</keyword>
<sequence length="185" mass="20189">MAGPGPEPGRAWRALALCGAALFLAAAAAGGALVAWNLAASTARRPSCPDPEANATSPTRDPILDLEEFRRRLADAAQREETLMGRLRQAERVREELEQALKDFEGRQSRMQTEMKALETETREARARETRLGLENQALTEALASWEAAAAEASRQREKAQQHAGAAEAEREACGAREAVLRERV</sequence>
<dbReference type="OMA" id="TQMGVEN"/>
<dbReference type="GeneTree" id="ENSGT00850000133633"/>
<feature type="compositionally biased region" description="Basic and acidic residues" evidence="1">
    <location>
        <begin position="168"/>
        <end position="185"/>
    </location>
</feature>
<dbReference type="Ensembl" id="ENSCPOT00000034367.1">
    <property type="protein sequence ID" value="ENSCPOP00000024416.1"/>
    <property type="gene ID" value="ENSCPOG00000036327.1"/>
</dbReference>
<dbReference type="Proteomes" id="UP000005447">
    <property type="component" value="Unassembled WGS sequence"/>
</dbReference>
<protein>
    <submittedName>
        <fullName evidence="2">Coiled-coil domain containing 194</fullName>
    </submittedName>
</protein>
<evidence type="ECO:0000256" key="1">
    <source>
        <dbReference type="SAM" id="MobiDB-lite"/>
    </source>
</evidence>
<organism evidence="2 3">
    <name type="scientific">Cavia porcellus</name>
    <name type="common">Guinea pig</name>
    <dbReference type="NCBI Taxonomy" id="10141"/>
    <lineage>
        <taxon>Eukaryota</taxon>
        <taxon>Metazoa</taxon>
        <taxon>Chordata</taxon>
        <taxon>Craniata</taxon>
        <taxon>Vertebrata</taxon>
        <taxon>Euteleostomi</taxon>
        <taxon>Mammalia</taxon>
        <taxon>Eutheria</taxon>
        <taxon>Euarchontoglires</taxon>
        <taxon>Glires</taxon>
        <taxon>Rodentia</taxon>
        <taxon>Hystricomorpha</taxon>
        <taxon>Caviidae</taxon>
        <taxon>Cavia</taxon>
    </lineage>
</organism>
<reference evidence="2" key="2">
    <citation type="submission" date="2025-08" db="UniProtKB">
        <authorList>
            <consortium name="Ensembl"/>
        </authorList>
    </citation>
    <scope>IDENTIFICATION</scope>
    <source>
        <strain evidence="2">2N</strain>
    </source>
</reference>
<dbReference type="EMBL" id="AAKN02049178">
    <property type="status" value="NOT_ANNOTATED_CDS"/>
    <property type="molecule type" value="Genomic_DNA"/>
</dbReference>
<evidence type="ECO:0000313" key="3">
    <source>
        <dbReference type="Proteomes" id="UP000005447"/>
    </source>
</evidence>
<dbReference type="AlphaFoldDB" id="A0A286XGC6"/>
<proteinExistence type="predicted"/>
<reference evidence="3" key="1">
    <citation type="journal article" date="2011" name="Nature">
        <title>A high-resolution map of human evolutionary constraint using 29 mammals.</title>
        <authorList>
            <person name="Lindblad-Toh K."/>
            <person name="Garber M."/>
            <person name="Zuk O."/>
            <person name="Lin M.F."/>
            <person name="Parker B.J."/>
            <person name="Washietl S."/>
            <person name="Kheradpour P."/>
            <person name="Ernst J."/>
            <person name="Jordan G."/>
            <person name="Mauceli E."/>
            <person name="Ward L.D."/>
            <person name="Lowe C.B."/>
            <person name="Holloway A.K."/>
            <person name="Clamp M."/>
            <person name="Gnerre S."/>
            <person name="Alfoldi J."/>
            <person name="Beal K."/>
            <person name="Chang J."/>
            <person name="Clawson H."/>
            <person name="Cuff J."/>
            <person name="Di Palma F."/>
            <person name="Fitzgerald S."/>
            <person name="Flicek P."/>
            <person name="Guttman M."/>
            <person name="Hubisz M.J."/>
            <person name="Jaffe D.B."/>
            <person name="Jungreis I."/>
            <person name="Kent W.J."/>
            <person name="Kostka D."/>
            <person name="Lara M."/>
            <person name="Martins A.L."/>
            <person name="Massingham T."/>
            <person name="Moltke I."/>
            <person name="Raney B.J."/>
            <person name="Rasmussen M.D."/>
            <person name="Robinson J."/>
            <person name="Stark A."/>
            <person name="Vilella A.J."/>
            <person name="Wen J."/>
            <person name="Xie X."/>
            <person name="Zody M.C."/>
            <person name="Baldwin J."/>
            <person name="Bloom T."/>
            <person name="Chin C.W."/>
            <person name="Heiman D."/>
            <person name="Nicol R."/>
            <person name="Nusbaum C."/>
            <person name="Young S."/>
            <person name="Wilkinson J."/>
            <person name="Worley K.C."/>
            <person name="Kovar C.L."/>
            <person name="Muzny D.M."/>
            <person name="Gibbs R.A."/>
            <person name="Cree A."/>
            <person name="Dihn H.H."/>
            <person name="Fowler G."/>
            <person name="Jhangiani S."/>
            <person name="Joshi V."/>
            <person name="Lee S."/>
            <person name="Lewis L.R."/>
            <person name="Nazareth L.V."/>
            <person name="Okwuonu G."/>
            <person name="Santibanez J."/>
            <person name="Warren W.C."/>
            <person name="Mardis E.R."/>
            <person name="Weinstock G.M."/>
            <person name="Wilson R.K."/>
            <person name="Delehaunty K."/>
            <person name="Dooling D."/>
            <person name="Fronik C."/>
            <person name="Fulton L."/>
            <person name="Fulton B."/>
            <person name="Graves T."/>
            <person name="Minx P."/>
            <person name="Sodergren E."/>
            <person name="Birney E."/>
            <person name="Margulies E.H."/>
            <person name="Herrero J."/>
            <person name="Green E.D."/>
            <person name="Haussler D."/>
            <person name="Siepel A."/>
            <person name="Goldman N."/>
            <person name="Pollard K.S."/>
            <person name="Pedersen J.S."/>
            <person name="Lander E.S."/>
            <person name="Kellis M."/>
        </authorList>
    </citation>
    <scope>NUCLEOTIDE SEQUENCE [LARGE SCALE GENOMIC DNA]</scope>
    <source>
        <strain evidence="3">2N</strain>
    </source>
</reference>
<accession>A0A286XGC6</accession>
<reference evidence="2" key="3">
    <citation type="submission" date="2025-09" db="UniProtKB">
        <authorList>
            <consortium name="Ensembl"/>
        </authorList>
    </citation>
    <scope>IDENTIFICATION</scope>
    <source>
        <strain evidence="2">2N</strain>
    </source>
</reference>
<evidence type="ECO:0000313" key="2">
    <source>
        <dbReference type="Ensembl" id="ENSCPOP00000024416.1"/>
    </source>
</evidence>